<accession>A0A542YMS1</accession>
<name>A0A542YMS1_9MICO</name>
<evidence type="ECO:0000313" key="3">
    <source>
        <dbReference type="Proteomes" id="UP000319516"/>
    </source>
</evidence>
<dbReference type="Proteomes" id="UP000319516">
    <property type="component" value="Unassembled WGS sequence"/>
</dbReference>
<dbReference type="RefSeq" id="WP_141783661.1">
    <property type="nucleotide sequence ID" value="NZ_BAAAIK010000003.1"/>
</dbReference>
<evidence type="ECO:0000313" key="2">
    <source>
        <dbReference type="EMBL" id="TQL49398.1"/>
    </source>
</evidence>
<feature type="compositionally biased region" description="Polar residues" evidence="1">
    <location>
        <begin position="18"/>
        <end position="27"/>
    </location>
</feature>
<dbReference type="AlphaFoldDB" id="A0A542YMS1"/>
<feature type="region of interest" description="Disordered" evidence="1">
    <location>
        <begin position="1"/>
        <end position="35"/>
    </location>
</feature>
<gene>
    <name evidence="2" type="ORF">FB467_0468</name>
</gene>
<reference evidence="2 3" key="1">
    <citation type="submission" date="2019-06" db="EMBL/GenBank/DDBJ databases">
        <title>Sequencing the genomes of 1000 actinobacteria strains.</title>
        <authorList>
            <person name="Klenk H.-P."/>
        </authorList>
    </citation>
    <scope>NUCLEOTIDE SEQUENCE [LARGE SCALE GENOMIC DNA]</scope>
    <source>
        <strain evidence="2 3">DSM 12335</strain>
    </source>
</reference>
<comment type="caution">
    <text evidence="2">The sequence shown here is derived from an EMBL/GenBank/DDBJ whole genome shotgun (WGS) entry which is preliminary data.</text>
</comment>
<proteinExistence type="predicted"/>
<dbReference type="EMBL" id="VFOP01000001">
    <property type="protein sequence ID" value="TQL49398.1"/>
    <property type="molecule type" value="Genomic_DNA"/>
</dbReference>
<organism evidence="2 3">
    <name type="scientific">Ornithinicoccus hortensis</name>
    <dbReference type="NCBI Taxonomy" id="82346"/>
    <lineage>
        <taxon>Bacteria</taxon>
        <taxon>Bacillati</taxon>
        <taxon>Actinomycetota</taxon>
        <taxon>Actinomycetes</taxon>
        <taxon>Micrococcales</taxon>
        <taxon>Intrasporangiaceae</taxon>
        <taxon>Ornithinicoccus</taxon>
    </lineage>
</organism>
<evidence type="ECO:0000256" key="1">
    <source>
        <dbReference type="SAM" id="MobiDB-lite"/>
    </source>
</evidence>
<sequence length="367" mass="37961">MLVAGTPSPPTAPGGPVLNSTVLTPQGFQPRPAEPGRTGIVHGPDAAVEGPRTAVRVEVPPGPLLGREHLRVLQGVGMVTVDEASRPGAGDTAALVAGLSLAGIPVATRDCSAAVRALLPGDLLAITDRVERSTVLDPGLREVLSLQLRRCADEHYGYRIATDPEHPVVAVLVDGAPDAPPATLQLLQDDLAAQTWPAVQLHGWGPDADAVDLGAEAVYLTRVRPGPRYGPEHLTDLVAALVRSGRPVAHSPARFRWHPRHRLVVEDRAAQGDVIGTGGLPGGSLWYAGDGAAVPTAPGYVVHGANMVADGTVGGATPDPGPGPGQRGTVLHRTRPAQLDWLSTGSEPGEPVPSSYFSTATLLEARS</sequence>
<keyword evidence="3" id="KW-1185">Reference proteome</keyword>
<protein>
    <submittedName>
        <fullName evidence="2">Uncharacterized protein</fullName>
    </submittedName>
</protein>